<sequence>MNFTAVCTTNTVGLSCC</sequence>
<reference evidence="1" key="1">
    <citation type="submission" date="2014-11" db="EMBL/GenBank/DDBJ databases">
        <authorList>
            <person name="Amaro Gonzalez C."/>
        </authorList>
    </citation>
    <scope>NUCLEOTIDE SEQUENCE</scope>
</reference>
<organism evidence="1">
    <name type="scientific">Anguilla anguilla</name>
    <name type="common">European freshwater eel</name>
    <name type="synonym">Muraena anguilla</name>
    <dbReference type="NCBI Taxonomy" id="7936"/>
    <lineage>
        <taxon>Eukaryota</taxon>
        <taxon>Metazoa</taxon>
        <taxon>Chordata</taxon>
        <taxon>Craniata</taxon>
        <taxon>Vertebrata</taxon>
        <taxon>Euteleostomi</taxon>
        <taxon>Actinopterygii</taxon>
        <taxon>Neopterygii</taxon>
        <taxon>Teleostei</taxon>
        <taxon>Anguilliformes</taxon>
        <taxon>Anguillidae</taxon>
        <taxon>Anguilla</taxon>
    </lineage>
</organism>
<name>A0A0E9UKX3_ANGAN</name>
<dbReference type="EMBL" id="GBXM01042677">
    <property type="protein sequence ID" value="JAH65900.1"/>
    <property type="molecule type" value="Transcribed_RNA"/>
</dbReference>
<accession>A0A0E9UKX3</accession>
<dbReference type="AlphaFoldDB" id="A0A0E9UKX3"/>
<protein>
    <submittedName>
        <fullName evidence="1">Uncharacterized protein</fullName>
    </submittedName>
</protein>
<evidence type="ECO:0000313" key="1">
    <source>
        <dbReference type="EMBL" id="JAH65900.1"/>
    </source>
</evidence>
<dbReference type="EMBL" id="GBXM01052868">
    <property type="protein sequence ID" value="JAH55709.1"/>
    <property type="molecule type" value="Transcribed_RNA"/>
</dbReference>
<proteinExistence type="predicted"/>
<reference evidence="1" key="2">
    <citation type="journal article" date="2015" name="Fish Shellfish Immunol.">
        <title>Early steps in the European eel (Anguilla anguilla)-Vibrio vulnificus interaction in the gills: Role of the RtxA13 toxin.</title>
        <authorList>
            <person name="Callol A."/>
            <person name="Pajuelo D."/>
            <person name="Ebbesson L."/>
            <person name="Teles M."/>
            <person name="MacKenzie S."/>
            <person name="Amaro C."/>
        </authorList>
    </citation>
    <scope>NUCLEOTIDE SEQUENCE</scope>
</reference>